<evidence type="ECO:0000313" key="3">
    <source>
        <dbReference type="EMBL" id="PSK93161.1"/>
    </source>
</evidence>
<accession>A0A2P8D7J8</accession>
<dbReference type="GO" id="GO:0016787">
    <property type="term" value="F:hydrolase activity"/>
    <property type="evidence" value="ECO:0007669"/>
    <property type="project" value="UniProtKB-KW"/>
</dbReference>
<dbReference type="CDD" id="cd00158">
    <property type="entry name" value="RHOD"/>
    <property type="match status" value="1"/>
</dbReference>
<evidence type="ECO:0000256" key="1">
    <source>
        <dbReference type="ARBA" id="ARBA00022723"/>
    </source>
</evidence>
<dbReference type="PROSITE" id="PS50206">
    <property type="entry name" value="RHODANESE_3"/>
    <property type="match status" value="1"/>
</dbReference>
<dbReference type="GO" id="GO:0006749">
    <property type="term" value="P:glutathione metabolic process"/>
    <property type="evidence" value="ECO:0007669"/>
    <property type="project" value="InterPro"/>
</dbReference>
<dbReference type="SUPFAM" id="SSF52821">
    <property type="entry name" value="Rhodanese/Cell cycle control phosphatase"/>
    <property type="match status" value="2"/>
</dbReference>
<dbReference type="GO" id="GO:0046872">
    <property type="term" value="F:metal ion binding"/>
    <property type="evidence" value="ECO:0007669"/>
    <property type="project" value="UniProtKB-KW"/>
</dbReference>
<dbReference type="SMART" id="SM00450">
    <property type="entry name" value="RHOD"/>
    <property type="match status" value="1"/>
</dbReference>
<dbReference type="AlphaFoldDB" id="A0A2P8D7J8"/>
<dbReference type="PANTHER" id="PTHR43084">
    <property type="entry name" value="PERSULFIDE DIOXYGENASE ETHE1"/>
    <property type="match status" value="1"/>
</dbReference>
<dbReference type="GO" id="GO:0050313">
    <property type="term" value="F:sulfur dioxygenase activity"/>
    <property type="evidence" value="ECO:0007669"/>
    <property type="project" value="InterPro"/>
</dbReference>
<reference evidence="3 4" key="1">
    <citation type="submission" date="2018-03" db="EMBL/GenBank/DDBJ databases">
        <title>Genomic Encyclopedia of Type Strains, Phase III (KMG-III): the genomes of soil and plant-associated and newly described type strains.</title>
        <authorList>
            <person name="Whitman W."/>
        </authorList>
    </citation>
    <scope>NUCLEOTIDE SEQUENCE [LARGE SCALE GENOMIC DNA]</scope>
    <source>
        <strain evidence="3 4">CGMCC 1.12700</strain>
    </source>
</reference>
<evidence type="ECO:0000313" key="4">
    <source>
        <dbReference type="Proteomes" id="UP000240572"/>
    </source>
</evidence>
<dbReference type="SUPFAM" id="SSF56281">
    <property type="entry name" value="Metallo-hydrolase/oxidoreductase"/>
    <property type="match status" value="1"/>
</dbReference>
<feature type="domain" description="Rhodanese" evidence="2">
    <location>
        <begin position="375"/>
        <end position="463"/>
    </location>
</feature>
<dbReference type="FunFam" id="3.40.250.10:FF:000049">
    <property type="entry name" value="Phage shock protein E"/>
    <property type="match status" value="1"/>
</dbReference>
<dbReference type="Proteomes" id="UP000240572">
    <property type="component" value="Unassembled WGS sequence"/>
</dbReference>
<dbReference type="RefSeq" id="WP_106522185.1">
    <property type="nucleotide sequence ID" value="NZ_PYGD01000002.1"/>
</dbReference>
<proteinExistence type="predicted"/>
<evidence type="ECO:0000259" key="2">
    <source>
        <dbReference type="PROSITE" id="PS50206"/>
    </source>
</evidence>
<dbReference type="Gene3D" id="3.40.250.10">
    <property type="entry name" value="Rhodanese-like domain"/>
    <property type="match status" value="2"/>
</dbReference>
<dbReference type="InterPro" id="IPR036873">
    <property type="entry name" value="Rhodanese-like_dom_sf"/>
</dbReference>
<sequence length="463" mass="50684">MFFQHIYDKSLAQGSYLLGCQTTGEAIVIDAKRDVDTYLDIAKQNNLRITHVTETHIHADFLCGSQELAAVTGAAMYLSDEGGDAWQYEFPHIGLKAGSVINVGNLSLEVLHTPGHTPESISLLLTDKPATDAPVMIFTGDFVFVGDVGRPDLLETAAGFAGTKEAGARQLFRSLEQFAALPDYVQVWPGHGAGSACGKALGAVPGSTVGYEKIRNWAFGYGDKEQQFVDDLLEDQPEPPKYFARMKQLNKVKRALCIEVPVYPELSKQQMLRSYQKGARVIDTRNKTEVAKGFLPGSLHIQGNNAFATWAGWMLDGEEPFMLIAAEDQLEDLSRKLMRIGLDRAYGYITDPREAGLELQVADLIGTEELQQLMSKPGVQLIDVRGVSEYKAGHIDGAINCFVGTLADNLDTIPEDQPVVIYCQGGDRSALAYSILKRNGFEQVKNYSGGMNEWLAARAHTAS</sequence>
<dbReference type="EMBL" id="PYGD01000002">
    <property type="protein sequence ID" value="PSK93161.1"/>
    <property type="molecule type" value="Genomic_DNA"/>
</dbReference>
<organism evidence="3 4">
    <name type="scientific">Taibaiella chishuiensis</name>
    <dbReference type="NCBI Taxonomy" id="1434707"/>
    <lineage>
        <taxon>Bacteria</taxon>
        <taxon>Pseudomonadati</taxon>
        <taxon>Bacteroidota</taxon>
        <taxon>Chitinophagia</taxon>
        <taxon>Chitinophagales</taxon>
        <taxon>Chitinophagaceae</taxon>
        <taxon>Taibaiella</taxon>
    </lineage>
</organism>
<dbReference type="InterPro" id="IPR036866">
    <property type="entry name" value="RibonucZ/Hydroxyglut_hydro"/>
</dbReference>
<keyword evidence="4" id="KW-1185">Reference proteome</keyword>
<dbReference type="PANTHER" id="PTHR43084:SF1">
    <property type="entry name" value="PERSULFIDE DIOXYGENASE ETHE1, MITOCHONDRIAL"/>
    <property type="match status" value="1"/>
</dbReference>
<keyword evidence="3" id="KW-0378">Hydrolase</keyword>
<dbReference type="OrthoDB" id="9784009at2"/>
<name>A0A2P8D7J8_9BACT</name>
<dbReference type="Gene3D" id="3.60.15.10">
    <property type="entry name" value="Ribonuclease Z/Hydroxyacylglutathione hydrolase-like"/>
    <property type="match status" value="1"/>
</dbReference>
<dbReference type="GO" id="GO:0070813">
    <property type="term" value="P:hydrogen sulfide metabolic process"/>
    <property type="evidence" value="ECO:0007669"/>
    <property type="project" value="TreeGrafter"/>
</dbReference>
<dbReference type="InterPro" id="IPR044528">
    <property type="entry name" value="POD-like_MBL-fold"/>
</dbReference>
<keyword evidence="1" id="KW-0479">Metal-binding</keyword>
<dbReference type="FunFam" id="3.60.15.10:FF:000030">
    <property type="entry name" value="Metallo-beta-lactamase family protein"/>
    <property type="match status" value="1"/>
</dbReference>
<dbReference type="InterPro" id="IPR001279">
    <property type="entry name" value="Metallo-B-lactamas"/>
</dbReference>
<dbReference type="InterPro" id="IPR001763">
    <property type="entry name" value="Rhodanese-like_dom"/>
</dbReference>
<protein>
    <submittedName>
        <fullName evidence="3">Hydroxyacylglutathione hydrolase</fullName>
    </submittedName>
</protein>
<dbReference type="InterPro" id="IPR051682">
    <property type="entry name" value="Mito_Persulfide_Diox"/>
</dbReference>
<gene>
    <name evidence="3" type="ORF">B0I18_102131</name>
</gene>
<dbReference type="Pfam" id="PF00581">
    <property type="entry name" value="Rhodanese"/>
    <property type="match status" value="1"/>
</dbReference>
<dbReference type="SMART" id="SM00849">
    <property type="entry name" value="Lactamase_B"/>
    <property type="match status" value="1"/>
</dbReference>
<dbReference type="Pfam" id="PF00753">
    <property type="entry name" value="Lactamase_B"/>
    <property type="match status" value="1"/>
</dbReference>
<comment type="caution">
    <text evidence="3">The sequence shown here is derived from an EMBL/GenBank/DDBJ whole genome shotgun (WGS) entry which is preliminary data.</text>
</comment>
<dbReference type="CDD" id="cd07724">
    <property type="entry name" value="POD-like_MBL-fold"/>
    <property type="match status" value="1"/>
</dbReference>